<dbReference type="AlphaFoldDB" id="A0A6P4BVG6"/>
<organism evidence="2 3">
    <name type="scientific">Arachis duranensis</name>
    <name type="common">Wild peanut</name>
    <dbReference type="NCBI Taxonomy" id="130453"/>
    <lineage>
        <taxon>Eukaryota</taxon>
        <taxon>Viridiplantae</taxon>
        <taxon>Streptophyta</taxon>
        <taxon>Embryophyta</taxon>
        <taxon>Tracheophyta</taxon>
        <taxon>Spermatophyta</taxon>
        <taxon>Magnoliopsida</taxon>
        <taxon>eudicotyledons</taxon>
        <taxon>Gunneridae</taxon>
        <taxon>Pentapetalae</taxon>
        <taxon>rosids</taxon>
        <taxon>fabids</taxon>
        <taxon>Fabales</taxon>
        <taxon>Fabaceae</taxon>
        <taxon>Papilionoideae</taxon>
        <taxon>50 kb inversion clade</taxon>
        <taxon>dalbergioids sensu lato</taxon>
        <taxon>Dalbergieae</taxon>
        <taxon>Pterocarpus clade</taxon>
        <taxon>Arachis</taxon>
    </lineage>
</organism>
<evidence type="ECO:0000313" key="2">
    <source>
        <dbReference type="Proteomes" id="UP000515211"/>
    </source>
</evidence>
<dbReference type="RefSeq" id="XP_015946728.1">
    <property type="nucleotide sequence ID" value="XM_016091242.2"/>
</dbReference>
<feature type="compositionally biased region" description="Low complexity" evidence="1">
    <location>
        <begin position="87"/>
        <end position="96"/>
    </location>
</feature>
<feature type="compositionally biased region" description="Pro residues" evidence="1">
    <location>
        <begin position="69"/>
        <end position="84"/>
    </location>
</feature>
<reference evidence="3" key="2">
    <citation type="submission" date="2025-08" db="UniProtKB">
        <authorList>
            <consortium name="RefSeq"/>
        </authorList>
    </citation>
    <scope>IDENTIFICATION</scope>
    <source>
        <tissue evidence="3">Whole plant</tissue>
    </source>
</reference>
<accession>A0A6P4BVG6</accession>
<evidence type="ECO:0000256" key="1">
    <source>
        <dbReference type="SAM" id="MobiDB-lite"/>
    </source>
</evidence>
<keyword evidence="2" id="KW-1185">Reference proteome</keyword>
<dbReference type="GeneID" id="107471752"/>
<dbReference type="Proteomes" id="UP000515211">
    <property type="component" value="Chromosome 10"/>
</dbReference>
<evidence type="ECO:0000313" key="3">
    <source>
        <dbReference type="RefSeq" id="XP_015946728.1"/>
    </source>
</evidence>
<reference evidence="2" key="1">
    <citation type="journal article" date="2016" name="Nat. Genet.">
        <title>The genome sequences of Arachis duranensis and Arachis ipaensis, the diploid ancestors of cultivated peanut.</title>
        <authorList>
            <person name="Bertioli D.J."/>
            <person name="Cannon S.B."/>
            <person name="Froenicke L."/>
            <person name="Huang G."/>
            <person name="Farmer A.D."/>
            <person name="Cannon E.K."/>
            <person name="Liu X."/>
            <person name="Gao D."/>
            <person name="Clevenger J."/>
            <person name="Dash S."/>
            <person name="Ren L."/>
            <person name="Moretzsohn M.C."/>
            <person name="Shirasawa K."/>
            <person name="Huang W."/>
            <person name="Vidigal B."/>
            <person name="Abernathy B."/>
            <person name="Chu Y."/>
            <person name="Niederhuth C.E."/>
            <person name="Umale P."/>
            <person name="Araujo A.C."/>
            <person name="Kozik A."/>
            <person name="Kim K.D."/>
            <person name="Burow M.D."/>
            <person name="Varshney R.K."/>
            <person name="Wang X."/>
            <person name="Zhang X."/>
            <person name="Barkley N."/>
            <person name="Guimaraes P.M."/>
            <person name="Isobe S."/>
            <person name="Guo B."/>
            <person name="Liao B."/>
            <person name="Stalker H.T."/>
            <person name="Schmitz R.J."/>
            <person name="Scheffler B.E."/>
            <person name="Leal-Bertioli S.C."/>
            <person name="Xun X."/>
            <person name="Jackson S.A."/>
            <person name="Michelmore R."/>
            <person name="Ozias-Akins P."/>
        </authorList>
    </citation>
    <scope>NUCLEOTIDE SEQUENCE [LARGE SCALE GENOMIC DNA]</scope>
    <source>
        <strain evidence="2">cv. V14167</strain>
    </source>
</reference>
<feature type="region of interest" description="Disordered" evidence="1">
    <location>
        <begin position="66"/>
        <end position="145"/>
    </location>
</feature>
<proteinExistence type="predicted"/>
<gene>
    <name evidence="3" type="primary">LOC107471752</name>
</gene>
<name>A0A6P4BVG6_ARADU</name>
<sequence length="145" mass="15167">MGSMITITEFPDGMWHYDPVSGSFMMGPFVTHSYFFNHPFAIPLMSPLFNPLNPFGDGIGFPVPIVVPMGPPPPGFGPQPPPGFGGPAPEVGQQPPASVPEQPPPADDDQIAPHADGHISSPESGLSNITGSSADDYGQVPSPLH</sequence>
<protein>
    <submittedName>
        <fullName evidence="3">Uncharacterized protein LOC107471752</fullName>
    </submittedName>
</protein>
<feature type="compositionally biased region" description="Polar residues" evidence="1">
    <location>
        <begin position="121"/>
        <end position="133"/>
    </location>
</feature>
<dbReference type="KEGG" id="adu:107471752"/>